<evidence type="ECO:0000313" key="1">
    <source>
        <dbReference type="EMBL" id="HIX06830.1"/>
    </source>
</evidence>
<reference evidence="1" key="2">
    <citation type="submission" date="2021-04" db="EMBL/GenBank/DDBJ databases">
        <authorList>
            <person name="Gilroy R."/>
        </authorList>
    </citation>
    <scope>NUCLEOTIDE SEQUENCE</scope>
    <source>
        <strain evidence="1">2239</strain>
    </source>
</reference>
<gene>
    <name evidence="1" type="ORF">H9865_12150</name>
</gene>
<sequence length="388" mass="43683">MTEKITIPASIFKFANTDIEDNMEAFEDYCTDVRRDGDDLILEVTPTQKEELIEMYAGSIDDVLEDMEKDEQGYYVEADTDHSRFIYHIDENIDGILQAKMLLTITTSDVLTGIMETGDPNWSVSAKIVNCHTELTVGEGTFPDGSITFGPGEWKASYDGGAWLGARQEEVMDMTGLTGPYEGLTDTQKGVVTSVVQMLDWIEGKYEQQFHYISYAPGDAVEQEHLKVYPEQGGESDVVTVYRTYENGLYRYEDDYGEILKRPSYEEQVRIFAEQYLPSEGIKIYTEIKDGGNGAADGESFLKEVSAVTYIFMDEALCSGQYETFLEAVPDWLTENCQGVPAGIYLRMAESEAWKQIGRSDYEDKLREDIYTEEAECAISGSGKVTVY</sequence>
<dbReference type="EMBL" id="DXFW01000040">
    <property type="protein sequence ID" value="HIX06830.1"/>
    <property type="molecule type" value="Genomic_DNA"/>
</dbReference>
<dbReference type="Proteomes" id="UP000824193">
    <property type="component" value="Unassembled WGS sequence"/>
</dbReference>
<dbReference type="AlphaFoldDB" id="A0A9D1V653"/>
<evidence type="ECO:0000313" key="2">
    <source>
        <dbReference type="Proteomes" id="UP000824193"/>
    </source>
</evidence>
<organism evidence="1 2">
    <name type="scientific">Candidatus Allofournierella pullicola</name>
    <dbReference type="NCBI Taxonomy" id="2838596"/>
    <lineage>
        <taxon>Bacteria</taxon>
        <taxon>Bacillati</taxon>
        <taxon>Bacillota</taxon>
        <taxon>Clostridia</taxon>
        <taxon>Eubacteriales</taxon>
        <taxon>Oscillospiraceae</taxon>
        <taxon>Allofournierella</taxon>
    </lineage>
</organism>
<comment type="caution">
    <text evidence="1">The sequence shown here is derived from an EMBL/GenBank/DDBJ whole genome shotgun (WGS) entry which is preliminary data.</text>
</comment>
<name>A0A9D1V653_9FIRM</name>
<reference evidence="1" key="1">
    <citation type="journal article" date="2021" name="PeerJ">
        <title>Extensive microbial diversity within the chicken gut microbiome revealed by metagenomics and culture.</title>
        <authorList>
            <person name="Gilroy R."/>
            <person name="Ravi A."/>
            <person name="Getino M."/>
            <person name="Pursley I."/>
            <person name="Horton D.L."/>
            <person name="Alikhan N.F."/>
            <person name="Baker D."/>
            <person name="Gharbi K."/>
            <person name="Hall N."/>
            <person name="Watson M."/>
            <person name="Adriaenssens E.M."/>
            <person name="Foster-Nyarko E."/>
            <person name="Jarju S."/>
            <person name="Secka A."/>
            <person name="Antonio M."/>
            <person name="Oren A."/>
            <person name="Chaudhuri R.R."/>
            <person name="La Ragione R."/>
            <person name="Hildebrand F."/>
            <person name="Pallen M.J."/>
        </authorList>
    </citation>
    <scope>NUCLEOTIDE SEQUENCE</scope>
    <source>
        <strain evidence="1">2239</strain>
    </source>
</reference>
<proteinExistence type="predicted"/>
<accession>A0A9D1V653</accession>
<protein>
    <submittedName>
        <fullName evidence="1">Uncharacterized protein</fullName>
    </submittedName>
</protein>